<dbReference type="GO" id="GO:0033619">
    <property type="term" value="P:membrane protein proteolysis"/>
    <property type="evidence" value="ECO:0000318"/>
    <property type="project" value="GO_Central"/>
</dbReference>
<protein>
    <recommendedName>
        <fullName evidence="10">PA domain-containing protein</fullName>
    </recommendedName>
</protein>
<feature type="transmembrane region" description="Helical" evidence="8">
    <location>
        <begin position="165"/>
        <end position="187"/>
    </location>
</feature>
<evidence type="ECO:0000256" key="1">
    <source>
        <dbReference type="ARBA" id="ARBA00004127"/>
    </source>
</evidence>
<sequence>MAFLRPVFFLLLAVLQTIQAFYGIVSVQYGGEESSREYCIMYDSKQYKLPTKLDQSAYKPLADLTPSVLCGDSKVSSLEGRVAAVMRGNCTFTEKGVHAQQAKAEGVLVISETGVTAPSFNESVKIDIPIVLLEDKDFQDLTNQGPSPEVAFYSPEPPEWDYNMIVIWLMATGTVAIGGFWAGLMGYKQHKREKRHERRDGQGHYQNVNSGDSSESDEEESEEAESVTITPPIVICWVLMVMVMLLLLFFFYSPVVYVVIALYCMGAWSGMHTTLLPAVTFAFPCKERLPLIPVFQKRPTVISAILWLGCGAFVLTWFFYRKESFAWILLDLLGICFCISVLKVVRLPNFKTCVLLLSLLFVYDVFFVFITPHFTKTGESVMVKVATGGESASEQIPVLLTVPRLCHSAFSVCNVYSMLGFGDILVPGLLVGFCHTFDLKVKSPRIYYITSVLAYGVGLVITFVALILMQTGQPALLYLVPCTVLSTLAVAVCRKELSELWNGGPKVRQETDSRPPSSATLQSTDGGHVNEAISEENLSTPTPQNQDHIESSQK</sequence>
<reference evidence="12" key="1">
    <citation type="submission" date="2015-02" db="EMBL/GenBank/DDBJ databases">
        <title>Genome sequencing for Strongylocentrotus purpuratus.</title>
        <authorList>
            <person name="Murali S."/>
            <person name="Liu Y."/>
            <person name="Vee V."/>
            <person name="English A."/>
            <person name="Wang M."/>
            <person name="Skinner E."/>
            <person name="Han Y."/>
            <person name="Muzny D.M."/>
            <person name="Worley K.C."/>
            <person name="Gibbs R.A."/>
        </authorList>
    </citation>
    <scope>NUCLEOTIDE SEQUENCE</scope>
</reference>
<feature type="domain" description="PA" evidence="10">
    <location>
        <begin position="76"/>
        <end position="141"/>
    </location>
</feature>
<dbReference type="OMA" id="HDLWNYG"/>
<reference evidence="11" key="2">
    <citation type="submission" date="2021-01" db="UniProtKB">
        <authorList>
            <consortium name="EnsemblMetazoa"/>
        </authorList>
    </citation>
    <scope>IDENTIFICATION</scope>
</reference>
<evidence type="ECO:0000256" key="8">
    <source>
        <dbReference type="SAM" id="Phobius"/>
    </source>
</evidence>
<dbReference type="PANTHER" id="PTHR12174:SF103">
    <property type="entry name" value="INTRAMEMBRANE PROTEASE (IMPAS) FAMILY"/>
    <property type="match status" value="1"/>
</dbReference>
<dbReference type="EnsemblMetazoa" id="XM_030972216">
    <property type="protein sequence ID" value="XP_030828076"/>
    <property type="gene ID" value="LOC576972"/>
</dbReference>
<dbReference type="InParanoid" id="A0A7M7MXP8"/>
<dbReference type="RefSeq" id="XP_030828076.1">
    <property type="nucleotide sequence ID" value="XM_030972216.1"/>
</dbReference>
<dbReference type="OrthoDB" id="29661at2759"/>
<keyword evidence="6 8" id="KW-0472">Membrane</keyword>
<keyword evidence="12" id="KW-1185">Reference proteome</keyword>
<dbReference type="InterPro" id="IPR007369">
    <property type="entry name" value="Peptidase_A22B_SPP"/>
</dbReference>
<comment type="subcellular location">
    <subcellularLocation>
        <location evidence="1">Endomembrane system</location>
        <topology evidence="1">Multi-pass membrane protein</topology>
    </subcellularLocation>
</comment>
<dbReference type="GO" id="GO:0098553">
    <property type="term" value="C:lumenal side of endoplasmic reticulum membrane"/>
    <property type="evidence" value="ECO:0000318"/>
    <property type="project" value="GO_Central"/>
</dbReference>
<comment type="similarity">
    <text evidence="2">Belongs to the peptidase A22B family.</text>
</comment>
<dbReference type="FunCoup" id="A0A7M7MXP8">
    <property type="interactions" value="971"/>
</dbReference>
<evidence type="ECO:0000256" key="4">
    <source>
        <dbReference type="ARBA" id="ARBA00022801"/>
    </source>
</evidence>
<dbReference type="GO" id="GO:0005765">
    <property type="term" value="C:lysosomal membrane"/>
    <property type="evidence" value="ECO:0000318"/>
    <property type="project" value="GO_Central"/>
</dbReference>
<feature type="chain" id="PRO_5029692719" description="PA domain-containing protein" evidence="9">
    <location>
        <begin position="21"/>
        <end position="554"/>
    </location>
</feature>
<evidence type="ECO:0000256" key="3">
    <source>
        <dbReference type="ARBA" id="ARBA00022692"/>
    </source>
</evidence>
<name>A0A7M7MXP8_STRPU</name>
<feature type="compositionally biased region" description="Polar residues" evidence="7">
    <location>
        <begin position="536"/>
        <end position="546"/>
    </location>
</feature>
<keyword evidence="9" id="KW-0732">Signal</keyword>
<keyword evidence="5 8" id="KW-1133">Transmembrane helix</keyword>
<evidence type="ECO:0000256" key="2">
    <source>
        <dbReference type="ARBA" id="ARBA00006859"/>
    </source>
</evidence>
<dbReference type="Proteomes" id="UP000007110">
    <property type="component" value="Unassembled WGS sequence"/>
</dbReference>
<dbReference type="KEGG" id="spu:576972"/>
<dbReference type="InterPro" id="IPR006639">
    <property type="entry name" value="Preselin/SPP"/>
</dbReference>
<dbReference type="Pfam" id="PF02225">
    <property type="entry name" value="PA"/>
    <property type="match status" value="1"/>
</dbReference>
<dbReference type="GO" id="GO:0030660">
    <property type="term" value="C:Golgi-associated vesicle membrane"/>
    <property type="evidence" value="ECO:0000318"/>
    <property type="project" value="GO_Central"/>
</dbReference>
<keyword evidence="3 8" id="KW-0812">Transmembrane</keyword>
<evidence type="ECO:0000256" key="9">
    <source>
        <dbReference type="SAM" id="SignalP"/>
    </source>
</evidence>
<dbReference type="Pfam" id="PF04258">
    <property type="entry name" value="Peptidase_A22B"/>
    <property type="match status" value="1"/>
</dbReference>
<feature type="transmembrane region" description="Helical" evidence="8">
    <location>
        <begin position="475"/>
        <end position="493"/>
    </location>
</feature>
<keyword evidence="4" id="KW-0378">Hydrolase</keyword>
<dbReference type="GO" id="GO:0098554">
    <property type="term" value="C:cytoplasmic side of endoplasmic reticulum membrane"/>
    <property type="evidence" value="ECO:0000318"/>
    <property type="project" value="GO_Central"/>
</dbReference>
<evidence type="ECO:0000256" key="6">
    <source>
        <dbReference type="ARBA" id="ARBA00023136"/>
    </source>
</evidence>
<evidence type="ECO:0000256" key="5">
    <source>
        <dbReference type="ARBA" id="ARBA00022989"/>
    </source>
</evidence>
<dbReference type="InterPro" id="IPR003137">
    <property type="entry name" value="PA_domain"/>
</dbReference>
<dbReference type="GeneID" id="576972"/>
<dbReference type="PANTHER" id="PTHR12174">
    <property type="entry name" value="SIGNAL PEPTIDE PEPTIDASE"/>
    <property type="match status" value="1"/>
</dbReference>
<feature type="region of interest" description="Disordered" evidence="7">
    <location>
        <begin position="504"/>
        <end position="554"/>
    </location>
</feature>
<organism evidence="11 12">
    <name type="scientific">Strongylocentrotus purpuratus</name>
    <name type="common">Purple sea urchin</name>
    <dbReference type="NCBI Taxonomy" id="7668"/>
    <lineage>
        <taxon>Eukaryota</taxon>
        <taxon>Metazoa</taxon>
        <taxon>Echinodermata</taxon>
        <taxon>Eleutherozoa</taxon>
        <taxon>Echinozoa</taxon>
        <taxon>Echinoidea</taxon>
        <taxon>Euechinoidea</taxon>
        <taxon>Echinacea</taxon>
        <taxon>Camarodonta</taxon>
        <taxon>Echinidea</taxon>
        <taxon>Strongylocentrotidae</taxon>
        <taxon>Strongylocentrotus</taxon>
    </lineage>
</organism>
<feature type="compositionally biased region" description="Acidic residues" evidence="7">
    <location>
        <begin position="214"/>
        <end position="224"/>
    </location>
</feature>
<dbReference type="Gene3D" id="3.50.30.30">
    <property type="match status" value="1"/>
</dbReference>
<feature type="transmembrane region" description="Helical" evidence="8">
    <location>
        <begin position="354"/>
        <end position="374"/>
    </location>
</feature>
<feature type="transmembrane region" description="Helical" evidence="8">
    <location>
        <begin position="233"/>
        <end position="252"/>
    </location>
</feature>
<feature type="compositionally biased region" description="Polar residues" evidence="7">
    <location>
        <begin position="514"/>
        <end position="525"/>
    </location>
</feature>
<proteinExistence type="inferred from homology"/>
<dbReference type="SMART" id="SM00730">
    <property type="entry name" value="PSN"/>
    <property type="match status" value="1"/>
</dbReference>
<evidence type="ECO:0000256" key="7">
    <source>
        <dbReference type="SAM" id="MobiDB-lite"/>
    </source>
</evidence>
<evidence type="ECO:0000313" key="11">
    <source>
        <dbReference type="EnsemblMetazoa" id="XP_030828076"/>
    </source>
</evidence>
<feature type="transmembrane region" description="Helical" evidence="8">
    <location>
        <begin position="415"/>
        <end position="434"/>
    </location>
</feature>
<feature type="region of interest" description="Disordered" evidence="7">
    <location>
        <begin position="193"/>
        <end position="224"/>
    </location>
</feature>
<feature type="transmembrane region" description="Helical" evidence="8">
    <location>
        <begin position="300"/>
        <end position="319"/>
    </location>
</feature>
<accession>A0A7M7MXP8</accession>
<dbReference type="AlphaFoldDB" id="A0A7M7MXP8"/>
<feature type="transmembrane region" description="Helical" evidence="8">
    <location>
        <begin position="446"/>
        <end position="469"/>
    </location>
</feature>
<evidence type="ECO:0000313" key="12">
    <source>
        <dbReference type="Proteomes" id="UP000007110"/>
    </source>
</evidence>
<feature type="transmembrane region" description="Helical" evidence="8">
    <location>
        <begin position="325"/>
        <end position="342"/>
    </location>
</feature>
<evidence type="ECO:0000259" key="10">
    <source>
        <dbReference type="Pfam" id="PF02225"/>
    </source>
</evidence>
<dbReference type="GO" id="GO:0042500">
    <property type="term" value="F:aspartic endopeptidase activity, intramembrane cleaving"/>
    <property type="evidence" value="ECO:0000318"/>
    <property type="project" value="GO_Central"/>
</dbReference>
<feature type="signal peptide" evidence="9">
    <location>
        <begin position="1"/>
        <end position="20"/>
    </location>
</feature>
<feature type="transmembrane region" description="Helical" evidence="8">
    <location>
        <begin position="258"/>
        <end position="279"/>
    </location>
</feature>